<feature type="region of interest" description="Disordered" evidence="1">
    <location>
        <begin position="781"/>
        <end position="821"/>
    </location>
</feature>
<comment type="caution">
    <text evidence="3">The sequence shown here is derived from an EMBL/GenBank/DDBJ whole genome shotgun (WGS) entry which is preliminary data.</text>
</comment>
<feature type="non-terminal residue" evidence="3">
    <location>
        <position position="1"/>
    </location>
</feature>
<name>A0A2K3QN69_9HYPO</name>
<dbReference type="STRING" id="45235.A0A2K3QN69"/>
<dbReference type="Proteomes" id="UP000236621">
    <property type="component" value="Unassembled WGS sequence"/>
</dbReference>
<feature type="region of interest" description="Disordered" evidence="1">
    <location>
        <begin position="741"/>
        <end position="769"/>
    </location>
</feature>
<dbReference type="PROSITE" id="PS00028">
    <property type="entry name" value="ZINC_FINGER_C2H2_1"/>
    <property type="match status" value="1"/>
</dbReference>
<proteinExistence type="predicted"/>
<dbReference type="OrthoDB" id="3545073at2759"/>
<dbReference type="InterPro" id="IPR013087">
    <property type="entry name" value="Znf_C2H2_type"/>
</dbReference>
<accession>A0A2K3QN69</accession>
<feature type="compositionally biased region" description="Polar residues" evidence="1">
    <location>
        <begin position="39"/>
        <end position="48"/>
    </location>
</feature>
<organism evidence="3 4">
    <name type="scientific">Tolypocladium capitatum</name>
    <dbReference type="NCBI Taxonomy" id="45235"/>
    <lineage>
        <taxon>Eukaryota</taxon>
        <taxon>Fungi</taxon>
        <taxon>Dikarya</taxon>
        <taxon>Ascomycota</taxon>
        <taxon>Pezizomycotina</taxon>
        <taxon>Sordariomycetes</taxon>
        <taxon>Hypocreomycetidae</taxon>
        <taxon>Hypocreales</taxon>
        <taxon>Ophiocordycipitaceae</taxon>
        <taxon>Tolypocladium</taxon>
    </lineage>
</organism>
<reference evidence="3 4" key="1">
    <citation type="submission" date="2017-08" db="EMBL/GenBank/DDBJ databases">
        <title>Harnessing the power of phylogenomics to disentangle the directionality and signatures of interkingdom host jumping in the parasitic fungal genus Tolypocladium.</title>
        <authorList>
            <person name="Quandt C.A."/>
            <person name="Patterson W."/>
            <person name="Spatafora J.W."/>
        </authorList>
    </citation>
    <scope>NUCLEOTIDE SEQUENCE [LARGE SCALE GENOMIC DNA]</scope>
    <source>
        <strain evidence="3 4">CBS 113982</strain>
    </source>
</reference>
<dbReference type="EMBL" id="NRSZ01000176">
    <property type="protein sequence ID" value="PNY28986.1"/>
    <property type="molecule type" value="Genomic_DNA"/>
</dbReference>
<feature type="region of interest" description="Disordered" evidence="1">
    <location>
        <begin position="36"/>
        <end position="252"/>
    </location>
</feature>
<keyword evidence="4" id="KW-1185">Reference proteome</keyword>
<feature type="region of interest" description="Disordered" evidence="1">
    <location>
        <begin position="264"/>
        <end position="451"/>
    </location>
</feature>
<feature type="compositionally biased region" description="Acidic residues" evidence="1">
    <location>
        <begin position="131"/>
        <end position="140"/>
    </location>
</feature>
<feature type="compositionally biased region" description="Pro residues" evidence="1">
    <location>
        <begin position="64"/>
        <end position="74"/>
    </location>
</feature>
<feature type="compositionally biased region" description="Polar residues" evidence="1">
    <location>
        <begin position="223"/>
        <end position="234"/>
    </location>
</feature>
<feature type="compositionally biased region" description="Low complexity" evidence="1">
    <location>
        <begin position="755"/>
        <end position="769"/>
    </location>
</feature>
<feature type="compositionally biased region" description="Basic and acidic residues" evidence="1">
    <location>
        <begin position="741"/>
        <end position="754"/>
    </location>
</feature>
<protein>
    <recommendedName>
        <fullName evidence="2">C2H2-type domain-containing protein</fullName>
    </recommendedName>
</protein>
<evidence type="ECO:0000256" key="1">
    <source>
        <dbReference type="SAM" id="MobiDB-lite"/>
    </source>
</evidence>
<evidence type="ECO:0000313" key="4">
    <source>
        <dbReference type="Proteomes" id="UP000236621"/>
    </source>
</evidence>
<feature type="compositionally biased region" description="Low complexity" evidence="1">
    <location>
        <begin position="156"/>
        <end position="176"/>
    </location>
</feature>
<feature type="compositionally biased region" description="Low complexity" evidence="1">
    <location>
        <begin position="299"/>
        <end position="316"/>
    </location>
</feature>
<feature type="compositionally biased region" description="Acidic residues" evidence="1">
    <location>
        <begin position="408"/>
        <end position="419"/>
    </location>
</feature>
<dbReference type="AlphaFoldDB" id="A0A2K3QN69"/>
<feature type="domain" description="C2H2-type" evidence="2">
    <location>
        <begin position="494"/>
        <end position="517"/>
    </location>
</feature>
<feature type="compositionally biased region" description="Polar residues" evidence="1">
    <location>
        <begin position="431"/>
        <end position="441"/>
    </location>
</feature>
<feature type="compositionally biased region" description="Pro residues" evidence="1">
    <location>
        <begin position="370"/>
        <end position="387"/>
    </location>
</feature>
<sequence length="957" mass="101006">LCIPLVPPSRYSASFNAALGHSRAAQAGQGAMTPLQGATVASPTTNTPPAEGRAARVVTDVVPPKVPSKSPSPAPGQRRKQPESSSQPAVGGGDANKGMAAHHRVLALNRAWEEKHGKGRGGGFRAKDSDSSDTDSESDGGDVVVPPPKTVEQPRSQAPQVAQVAHAAQAAPSTQTTRPPLPGPPSKLPANVPANPAIPSSCNQTPVPLPEYLRRPPPAPSKPEQTTDQPSIPTRASVAHRQPAADVLRAQARRFTHESVLKHLSQAMGGGGTPTRQQSTGQAPAKASTGTGIPLSATPPVKSAAGAPPAKASAGPPDKRHISTPPPITTAGEPRAKGSAGPSPSPTSKMRFATAGELLARIRTGSSPSQTPPTSAPPPSASAPARPPNVEHGNDKDESGWASSSPLESDEADDDEDLMMPEGASPGFRNKQPTKPLSMQPPTKDRNGGLERTVDGRLYGMLHHSDSNGPQEAGRGTIIPTNYELYDLPLRYICPVRDCRRLLKNMTALGGHFTAAHKGAKFNDNLDGTLTRVDTYKNPVGYSPAIVVSQNPLPLNASPPAEPSIPPWSISLKRGGNPVEPVRGGIAATPAHTPYPTLKKIAVPLPDTSRPVQGTDDVIAYLHSFLSKTQTVSYRPDIRFMERLPRLRSLPVDWIKHHQSSYLPIASYASALAYLTGDEVTGADACKQKICSTSRLSDVCIALPSSLPAYARKEFSKLSTCVGCHYYSNLYRQRNSCDWAGDERSRSGSADKGKAASPAVVPSNAATPTTAGAREDVAMGEATPPADANVRPQTPASMREPRNKRLAPALPSGVGPAPKVAKVSAGSMGWREDADLDEMEPWEFAPGRLTDDTGSENVAFSGAYLTNAQPVTVFQDVGINVIVVKPGGSNRWPMETDKLRICTVAAGKIKVKVAEKPFRIGPNGAFVVQPRQTCLVENKCYFDATIHCVTVKDYEMS</sequence>
<gene>
    <name evidence="3" type="ORF">TCAP_01098</name>
</gene>
<evidence type="ECO:0000259" key="2">
    <source>
        <dbReference type="PROSITE" id="PS00028"/>
    </source>
</evidence>
<evidence type="ECO:0000313" key="3">
    <source>
        <dbReference type="EMBL" id="PNY28986.1"/>
    </source>
</evidence>